<feature type="compositionally biased region" description="Basic and acidic residues" evidence="2">
    <location>
        <begin position="94"/>
        <end position="113"/>
    </location>
</feature>
<feature type="region of interest" description="Disordered" evidence="2">
    <location>
        <begin position="1"/>
        <end position="137"/>
    </location>
</feature>
<evidence type="ECO:0000259" key="3">
    <source>
        <dbReference type="Pfam" id="PF25497"/>
    </source>
</evidence>
<evidence type="ECO:0000256" key="2">
    <source>
        <dbReference type="SAM" id="MobiDB-lite"/>
    </source>
</evidence>
<evidence type="ECO:0000256" key="1">
    <source>
        <dbReference type="ARBA" id="ARBA00022737"/>
    </source>
</evidence>
<dbReference type="EMBL" id="KB008156">
    <property type="protein sequence ID" value="ELR11188.1"/>
    <property type="molecule type" value="Genomic_DNA"/>
</dbReference>
<protein>
    <recommendedName>
        <fullName evidence="3">C-terminal of Roc COR-B domain-containing protein</fullName>
    </recommendedName>
</protein>
<evidence type="ECO:0000313" key="5">
    <source>
        <dbReference type="Proteomes" id="UP000011083"/>
    </source>
</evidence>
<feature type="domain" description="C-terminal of Roc COR-B" evidence="3">
    <location>
        <begin position="156"/>
        <end position="227"/>
    </location>
</feature>
<accession>L8GEP2</accession>
<dbReference type="GeneID" id="14911594"/>
<dbReference type="RefSeq" id="XP_004333201.1">
    <property type="nucleotide sequence ID" value="XM_004333153.1"/>
</dbReference>
<keyword evidence="5" id="KW-1185">Reference proteome</keyword>
<evidence type="ECO:0000313" key="4">
    <source>
        <dbReference type="EMBL" id="ELR11188.1"/>
    </source>
</evidence>
<reference evidence="4 5" key="1">
    <citation type="journal article" date="2013" name="Genome Biol.">
        <title>Genome of Acanthamoeba castellanii highlights extensive lateral gene transfer and early evolution of tyrosine kinase signaling.</title>
        <authorList>
            <person name="Clarke M."/>
            <person name="Lohan A.J."/>
            <person name="Liu B."/>
            <person name="Lagkouvardos I."/>
            <person name="Roy S."/>
            <person name="Zafar N."/>
            <person name="Bertelli C."/>
            <person name="Schilde C."/>
            <person name="Kianianmomeni A."/>
            <person name="Burglin T.R."/>
            <person name="Frech C."/>
            <person name="Turcotte B."/>
            <person name="Kopec K.O."/>
            <person name="Synnott J.M."/>
            <person name="Choo C."/>
            <person name="Paponov I."/>
            <person name="Finkler A."/>
            <person name="Soon Heng Tan C."/>
            <person name="Hutchins A.P."/>
            <person name="Weinmeier T."/>
            <person name="Rattei T."/>
            <person name="Chu J.S."/>
            <person name="Gimenez G."/>
            <person name="Irimia M."/>
            <person name="Rigden D.J."/>
            <person name="Fitzpatrick D.A."/>
            <person name="Lorenzo-Morales J."/>
            <person name="Bateman A."/>
            <person name="Chiu C.H."/>
            <person name="Tang P."/>
            <person name="Hegemann P."/>
            <person name="Fromm H."/>
            <person name="Raoult D."/>
            <person name="Greub G."/>
            <person name="Miranda-Saavedra D."/>
            <person name="Chen N."/>
            <person name="Nash P."/>
            <person name="Ginger M.L."/>
            <person name="Horn M."/>
            <person name="Schaap P."/>
            <person name="Caler L."/>
            <person name="Loftus B."/>
        </authorList>
    </citation>
    <scope>NUCLEOTIDE SEQUENCE [LARGE SCALE GENOMIC DNA]</scope>
    <source>
        <strain evidence="4 5">Neff</strain>
    </source>
</reference>
<sequence length="281" mass="30229">MKVLILEENEDDAKKGIATSQNGEAQPSAENSSDGPSVDMATSGTTTATTTTIEAAAATSTEPGDDDHQSGESADVRTEADEVAVAEAVDDGNDQDKTEETKEGDKPQKKEMTPKTARRTPPILANAGWNPPAVDDEAKPRKVVVDAPTTVQQRIFSFDSPTALPSSLLARLVVRFLEVGCKLPLVWRQGMLVIKDDCLALIEGNCPGQDQVTISVYGKQQTAKFIALLDRTPRMGQAIHSISYIATTQPFVSQEVFIGVFAGPYSLPTNNFIIAAWYPDF</sequence>
<dbReference type="Pfam" id="PF25497">
    <property type="entry name" value="COR-B"/>
    <property type="match status" value="1"/>
</dbReference>
<dbReference type="Gene3D" id="3.30.310.200">
    <property type="match status" value="1"/>
</dbReference>
<gene>
    <name evidence="4" type="ORF">ACA1_388890</name>
</gene>
<feature type="compositionally biased region" description="Low complexity" evidence="2">
    <location>
        <begin position="41"/>
        <end position="62"/>
    </location>
</feature>
<dbReference type="KEGG" id="acan:ACA1_388890"/>
<dbReference type="AlphaFoldDB" id="L8GEP2"/>
<dbReference type="VEuPathDB" id="AmoebaDB:ACA1_388890"/>
<feature type="compositionally biased region" description="Polar residues" evidence="2">
    <location>
        <begin position="18"/>
        <end position="35"/>
    </location>
</feature>
<proteinExistence type="predicted"/>
<organism evidence="4 5">
    <name type="scientific">Acanthamoeba castellanii (strain ATCC 30010 / Neff)</name>
    <dbReference type="NCBI Taxonomy" id="1257118"/>
    <lineage>
        <taxon>Eukaryota</taxon>
        <taxon>Amoebozoa</taxon>
        <taxon>Discosea</taxon>
        <taxon>Longamoebia</taxon>
        <taxon>Centramoebida</taxon>
        <taxon>Acanthamoebidae</taxon>
        <taxon>Acanthamoeba</taxon>
    </lineage>
</organism>
<dbReference type="Proteomes" id="UP000011083">
    <property type="component" value="Unassembled WGS sequence"/>
</dbReference>
<name>L8GEP2_ACACF</name>
<dbReference type="InterPro" id="IPR057263">
    <property type="entry name" value="COR-B"/>
</dbReference>
<feature type="compositionally biased region" description="Basic and acidic residues" evidence="2">
    <location>
        <begin position="66"/>
        <end position="80"/>
    </location>
</feature>
<feature type="compositionally biased region" description="Acidic residues" evidence="2">
    <location>
        <begin position="81"/>
        <end position="93"/>
    </location>
</feature>
<keyword evidence="1" id="KW-0677">Repeat</keyword>